<keyword evidence="2" id="KW-0560">Oxidoreductase</keyword>
<dbReference type="GO" id="GO:0052851">
    <property type="term" value="F:ferric-chelate reductase (NADPH) activity"/>
    <property type="evidence" value="ECO:0007669"/>
    <property type="project" value="UniProtKB-EC"/>
</dbReference>
<organism evidence="2 3">
    <name type="scientific">Klebsiella pneumoniae</name>
    <dbReference type="NCBI Taxonomy" id="573"/>
    <lineage>
        <taxon>Bacteria</taxon>
        <taxon>Pseudomonadati</taxon>
        <taxon>Pseudomonadota</taxon>
        <taxon>Gammaproteobacteria</taxon>
        <taxon>Enterobacterales</taxon>
        <taxon>Enterobacteriaceae</taxon>
        <taxon>Klebsiella/Raoultella group</taxon>
        <taxon>Klebsiella</taxon>
        <taxon>Klebsiella pneumoniae complex</taxon>
    </lineage>
</organism>
<gene>
    <name evidence="2" type="primary">yqjH_2</name>
    <name evidence="2" type="ORF">NCTC13465_03572</name>
</gene>
<reference evidence="2 3" key="1">
    <citation type="submission" date="2018-06" db="EMBL/GenBank/DDBJ databases">
        <authorList>
            <consortium name="Pathogen Informatics"/>
            <person name="Doyle S."/>
        </authorList>
    </citation>
    <scope>NUCLEOTIDE SEQUENCE [LARGE SCALE GENOMIC DNA]</scope>
    <source>
        <strain evidence="2 3">NCTC13465</strain>
    </source>
</reference>
<dbReference type="PANTHER" id="PTHR30157:SF0">
    <property type="entry name" value="NADPH-DEPENDENT FERRIC-CHELATE REDUCTASE"/>
    <property type="match status" value="1"/>
</dbReference>
<evidence type="ECO:0000313" key="3">
    <source>
        <dbReference type="Proteomes" id="UP000251721"/>
    </source>
</evidence>
<evidence type="ECO:0000259" key="1">
    <source>
        <dbReference type="Pfam" id="PF04954"/>
    </source>
</evidence>
<name>A0A2X3F5N4_KLEPN</name>
<dbReference type="Pfam" id="PF04954">
    <property type="entry name" value="SIP"/>
    <property type="match status" value="1"/>
</dbReference>
<sequence length="123" mass="13425">MAVSPAVGRWKQKWADKLVIGGPRGSLVVPEDYAWQLYVCDESGMPALRRRLLGLRQLPARPQVTAIVTIADASYKDYLADLDGFNIEWVVGHQSGLRRRASGAGEGAGGGLFYLADPAKARW</sequence>
<dbReference type="InterPro" id="IPR007037">
    <property type="entry name" value="SIP_rossman_dom"/>
</dbReference>
<feature type="domain" description="SIP-like Rossmann fold" evidence="1">
    <location>
        <begin position="34"/>
        <end position="95"/>
    </location>
</feature>
<dbReference type="Gene3D" id="3.40.50.80">
    <property type="entry name" value="Nucleotide-binding domain of ferredoxin-NADP reductase (FNR) module"/>
    <property type="match status" value="1"/>
</dbReference>
<dbReference type="PANTHER" id="PTHR30157">
    <property type="entry name" value="FERRIC REDUCTASE, NADPH-DEPENDENT"/>
    <property type="match status" value="1"/>
</dbReference>
<dbReference type="EMBL" id="UAWQ01000018">
    <property type="protein sequence ID" value="SQC45026.1"/>
    <property type="molecule type" value="Genomic_DNA"/>
</dbReference>
<accession>A0A2X3F5N4</accession>
<proteinExistence type="predicted"/>
<dbReference type="Proteomes" id="UP000251721">
    <property type="component" value="Unassembled WGS sequence"/>
</dbReference>
<dbReference type="EC" id="1.16.1.9" evidence="2"/>
<dbReference type="AlphaFoldDB" id="A0A2X3F5N4"/>
<evidence type="ECO:0000313" key="2">
    <source>
        <dbReference type="EMBL" id="SQC45026.1"/>
    </source>
</evidence>
<dbReference type="InterPro" id="IPR039374">
    <property type="entry name" value="SIP_fam"/>
</dbReference>
<protein>
    <submittedName>
        <fullName evidence="2">Iron-chelator utilization protein</fullName>
        <ecNumber evidence="2">1.16.1.9</ecNumber>
    </submittedName>
</protein>
<dbReference type="InterPro" id="IPR039261">
    <property type="entry name" value="FNR_nucleotide-bd"/>
</dbReference>